<gene>
    <name evidence="19" type="ORF">QWZ12_03855</name>
</gene>
<feature type="signal peptide" evidence="16">
    <location>
        <begin position="1"/>
        <end position="25"/>
    </location>
</feature>
<evidence type="ECO:0000256" key="8">
    <source>
        <dbReference type="ARBA" id="ARBA00023004"/>
    </source>
</evidence>
<feature type="domain" description="TonB-dependent receptor-like beta-barrel" evidence="17">
    <location>
        <begin position="252"/>
        <end position="684"/>
    </location>
</feature>
<comment type="subcellular location">
    <subcellularLocation>
        <location evidence="1 14">Cell outer membrane</location>
        <topology evidence="1 14">Multi-pass membrane protein</topology>
    </subcellularLocation>
</comment>
<evidence type="ECO:0000256" key="10">
    <source>
        <dbReference type="ARBA" id="ARBA00023077"/>
    </source>
</evidence>
<dbReference type="EMBL" id="JAUFPX010000002">
    <property type="protein sequence ID" value="MDN3589742.1"/>
    <property type="molecule type" value="Genomic_DNA"/>
</dbReference>
<dbReference type="Proteomes" id="UP001224644">
    <property type="component" value="Unassembled WGS sequence"/>
</dbReference>
<evidence type="ECO:0000256" key="6">
    <source>
        <dbReference type="ARBA" id="ARBA00022692"/>
    </source>
</evidence>
<evidence type="ECO:0000256" key="5">
    <source>
        <dbReference type="ARBA" id="ARBA00022496"/>
    </source>
</evidence>
<proteinExistence type="inferred from homology"/>
<dbReference type="Pfam" id="PF00593">
    <property type="entry name" value="TonB_dep_Rec_b-barrel"/>
    <property type="match status" value="1"/>
</dbReference>
<keyword evidence="20" id="KW-1185">Reference proteome</keyword>
<keyword evidence="7 16" id="KW-0732">Signal</keyword>
<keyword evidence="4 14" id="KW-1134">Transmembrane beta strand</keyword>
<evidence type="ECO:0000313" key="19">
    <source>
        <dbReference type="EMBL" id="MDN3589742.1"/>
    </source>
</evidence>
<name>A0ABT8BCG7_9HYPH</name>
<keyword evidence="10 15" id="KW-0798">TonB box</keyword>
<keyword evidence="9" id="KW-0406">Ion transport</keyword>
<reference evidence="20" key="1">
    <citation type="journal article" date="2019" name="Int. J. Syst. Evol. Microbiol.">
        <title>The Global Catalogue of Microorganisms (GCM) 10K type strain sequencing project: providing services to taxonomists for standard genome sequencing and annotation.</title>
        <authorList>
            <consortium name="The Broad Institute Genomics Platform"/>
            <consortium name="The Broad Institute Genome Sequencing Center for Infectious Disease"/>
            <person name="Wu L."/>
            <person name="Ma J."/>
        </authorList>
    </citation>
    <scope>NUCLEOTIDE SEQUENCE [LARGE SCALE GENOMIC DNA]</scope>
    <source>
        <strain evidence="20">CECT 7069</strain>
    </source>
</reference>
<keyword evidence="12 19" id="KW-0675">Receptor</keyword>
<dbReference type="Pfam" id="PF07715">
    <property type="entry name" value="Plug"/>
    <property type="match status" value="1"/>
</dbReference>
<dbReference type="InterPro" id="IPR039426">
    <property type="entry name" value="TonB-dep_rcpt-like"/>
</dbReference>
<keyword evidence="3 14" id="KW-0813">Transport</keyword>
<evidence type="ECO:0000256" key="7">
    <source>
        <dbReference type="ARBA" id="ARBA00022729"/>
    </source>
</evidence>
<comment type="caution">
    <text evidence="19">The sequence shown here is derived from an EMBL/GenBank/DDBJ whole genome shotgun (WGS) entry which is preliminary data.</text>
</comment>
<sequence length="715" mass="77365">MAKVDGNGVLRLAAVLGGLAPLAAAAQPAGVPQEVALSELSVAGTGIGLAESATSPVVGYRATRSATATRTDTPLRDTPQSVQVVPREVIEDRQDVRLSDALQNVSNVQPGGTLQGRSDTFLIRGFRTQTYAIDGVLLNQANNFLSTQRDLADVERIEVLKGPASVLYGRGDPGGLVNIVTRRPTLTPSGDLTLQGGSYGFARLQGSVSGALPGTEGFAGRVSFAAQDDPTFRNYGDGRANSRFFVAPAFTWTPTADTRVEFLAEITRQDSQYDEGLIAYRGRVPLDNISRFYGTSNSRYAGASNFATLRIEHDLTPDVTLRQIVNVQSGSFDVFAARATAVNAAGTLVTRRGSIVNSDFASIDTQSEVVAKFDAFGFRNTFLAGFEYTNGYRRPISQQTTATTTTSFLNPVPRINFGTFTFLNDLQQRNDLYGVYLQDQIDLGAGLQLLLGTRMDFGSQFYFSRTAASRTIPPEQELFGFSPRVGLVYRPIEPLTLYASYTNSFKPQTDNVFGATNPPPETGVQYEVGARYDLVPDRLTVSAAAFSITRQNVSATDPVNTGFSVITGAQRSEGVEVDIAGEILPGWKIIGGLGYLDAKITKDTTFAVGNRLIGVPEFSGSVWSTYQVQTGEWRGFGVGFGATYVGARFGDLNNSYKVGAYTRLDAAVFYDYERYRFAINARNLTDARYIEQPFNQFNNQPGAPLTVLASITARM</sequence>
<accession>A0ABT8BCG7</accession>
<evidence type="ECO:0000256" key="3">
    <source>
        <dbReference type="ARBA" id="ARBA00022448"/>
    </source>
</evidence>
<evidence type="ECO:0000256" key="11">
    <source>
        <dbReference type="ARBA" id="ARBA00023136"/>
    </source>
</evidence>
<keyword evidence="13 14" id="KW-0998">Cell outer membrane</keyword>
<dbReference type="InterPro" id="IPR012910">
    <property type="entry name" value="Plug_dom"/>
</dbReference>
<evidence type="ECO:0000256" key="2">
    <source>
        <dbReference type="ARBA" id="ARBA00009810"/>
    </source>
</evidence>
<evidence type="ECO:0000259" key="17">
    <source>
        <dbReference type="Pfam" id="PF00593"/>
    </source>
</evidence>
<dbReference type="Gene3D" id="2.40.170.20">
    <property type="entry name" value="TonB-dependent receptor, beta-barrel domain"/>
    <property type="match status" value="1"/>
</dbReference>
<evidence type="ECO:0000256" key="14">
    <source>
        <dbReference type="PROSITE-ProRule" id="PRU01360"/>
    </source>
</evidence>
<protein>
    <submittedName>
        <fullName evidence="19">TonB-dependent siderophore receptor</fullName>
    </submittedName>
</protein>
<dbReference type="PANTHER" id="PTHR32552:SF68">
    <property type="entry name" value="FERRICHROME OUTER MEMBRANE TRANSPORTER_PHAGE RECEPTOR"/>
    <property type="match status" value="1"/>
</dbReference>
<feature type="domain" description="TonB-dependent receptor plug" evidence="18">
    <location>
        <begin position="75"/>
        <end position="175"/>
    </location>
</feature>
<dbReference type="PROSITE" id="PS52016">
    <property type="entry name" value="TONB_DEPENDENT_REC_3"/>
    <property type="match status" value="1"/>
</dbReference>
<dbReference type="InterPro" id="IPR000531">
    <property type="entry name" value="Beta-barrel_TonB"/>
</dbReference>
<dbReference type="CDD" id="cd01347">
    <property type="entry name" value="ligand_gated_channel"/>
    <property type="match status" value="1"/>
</dbReference>
<evidence type="ECO:0000256" key="12">
    <source>
        <dbReference type="ARBA" id="ARBA00023170"/>
    </source>
</evidence>
<dbReference type="InterPro" id="IPR010105">
    <property type="entry name" value="TonB_sidphr_rcpt"/>
</dbReference>
<keyword evidence="11 14" id="KW-0472">Membrane</keyword>
<evidence type="ECO:0000259" key="18">
    <source>
        <dbReference type="Pfam" id="PF07715"/>
    </source>
</evidence>
<evidence type="ECO:0000256" key="1">
    <source>
        <dbReference type="ARBA" id="ARBA00004571"/>
    </source>
</evidence>
<evidence type="ECO:0000256" key="9">
    <source>
        <dbReference type="ARBA" id="ARBA00023065"/>
    </source>
</evidence>
<organism evidence="19 20">
    <name type="scientific">Methylobacterium adhaesivum</name>
    <dbReference type="NCBI Taxonomy" id="333297"/>
    <lineage>
        <taxon>Bacteria</taxon>
        <taxon>Pseudomonadati</taxon>
        <taxon>Pseudomonadota</taxon>
        <taxon>Alphaproteobacteria</taxon>
        <taxon>Hyphomicrobiales</taxon>
        <taxon>Methylobacteriaceae</taxon>
        <taxon>Methylobacterium</taxon>
    </lineage>
</organism>
<keyword evidence="8" id="KW-0408">Iron</keyword>
<comment type="similarity">
    <text evidence="2 14 15">Belongs to the TonB-dependent receptor family.</text>
</comment>
<dbReference type="InterPro" id="IPR037066">
    <property type="entry name" value="Plug_dom_sf"/>
</dbReference>
<evidence type="ECO:0000256" key="4">
    <source>
        <dbReference type="ARBA" id="ARBA00022452"/>
    </source>
</evidence>
<keyword evidence="6 14" id="KW-0812">Transmembrane</keyword>
<dbReference type="PANTHER" id="PTHR32552">
    <property type="entry name" value="FERRICHROME IRON RECEPTOR-RELATED"/>
    <property type="match status" value="1"/>
</dbReference>
<evidence type="ECO:0000313" key="20">
    <source>
        <dbReference type="Proteomes" id="UP001224644"/>
    </source>
</evidence>
<evidence type="ECO:0000256" key="15">
    <source>
        <dbReference type="RuleBase" id="RU003357"/>
    </source>
</evidence>
<feature type="chain" id="PRO_5046705638" evidence="16">
    <location>
        <begin position="26"/>
        <end position="715"/>
    </location>
</feature>
<evidence type="ECO:0000256" key="13">
    <source>
        <dbReference type="ARBA" id="ARBA00023237"/>
    </source>
</evidence>
<evidence type="ECO:0000256" key="16">
    <source>
        <dbReference type="SAM" id="SignalP"/>
    </source>
</evidence>
<dbReference type="NCBIfam" id="TIGR01783">
    <property type="entry name" value="TonB-siderophor"/>
    <property type="match status" value="1"/>
</dbReference>
<dbReference type="SUPFAM" id="SSF56935">
    <property type="entry name" value="Porins"/>
    <property type="match status" value="1"/>
</dbReference>
<dbReference type="RefSeq" id="WP_238221096.1">
    <property type="nucleotide sequence ID" value="NZ_BPQD01000001.1"/>
</dbReference>
<keyword evidence="5" id="KW-0410">Iron transport</keyword>
<dbReference type="InterPro" id="IPR036942">
    <property type="entry name" value="Beta-barrel_TonB_sf"/>
</dbReference>
<dbReference type="Gene3D" id="2.170.130.10">
    <property type="entry name" value="TonB-dependent receptor, plug domain"/>
    <property type="match status" value="1"/>
</dbReference>